<keyword evidence="3" id="KW-1185">Reference proteome</keyword>
<organism evidence="2 3">
    <name type="scientific">Plantactinospora endophytica</name>
    <dbReference type="NCBI Taxonomy" id="673535"/>
    <lineage>
        <taxon>Bacteria</taxon>
        <taxon>Bacillati</taxon>
        <taxon>Actinomycetota</taxon>
        <taxon>Actinomycetes</taxon>
        <taxon>Micromonosporales</taxon>
        <taxon>Micromonosporaceae</taxon>
        <taxon>Plantactinospora</taxon>
    </lineage>
</organism>
<reference evidence="2 3" key="1">
    <citation type="submission" date="2021-01" db="EMBL/GenBank/DDBJ databases">
        <title>Whole genome shotgun sequence of Plantactinospora endophytica NBRC 110450.</title>
        <authorList>
            <person name="Komaki H."/>
            <person name="Tamura T."/>
        </authorList>
    </citation>
    <scope>NUCLEOTIDE SEQUENCE [LARGE SCALE GENOMIC DNA]</scope>
    <source>
        <strain evidence="2 3">NBRC 110450</strain>
    </source>
</reference>
<name>A0ABQ4EBN0_9ACTN</name>
<accession>A0ABQ4EBN0</accession>
<comment type="caution">
    <text evidence="2">The sequence shown here is derived from an EMBL/GenBank/DDBJ whole genome shotgun (WGS) entry which is preliminary data.</text>
</comment>
<sequence length="71" mass="6895">MQGQAGGGGRGGGGHAQGEGSSAQWHGVDLSDRWSMVVWCGYGGRLVRVVPVAAAAPGASWTSGAAGATAL</sequence>
<protein>
    <submittedName>
        <fullName evidence="2">Uncharacterized protein</fullName>
    </submittedName>
</protein>
<feature type="region of interest" description="Disordered" evidence="1">
    <location>
        <begin position="1"/>
        <end position="25"/>
    </location>
</feature>
<dbReference type="EMBL" id="BONW01000042">
    <property type="protein sequence ID" value="GIG92141.1"/>
    <property type="molecule type" value="Genomic_DNA"/>
</dbReference>
<evidence type="ECO:0000313" key="3">
    <source>
        <dbReference type="Proteomes" id="UP000646749"/>
    </source>
</evidence>
<proteinExistence type="predicted"/>
<evidence type="ECO:0000256" key="1">
    <source>
        <dbReference type="SAM" id="MobiDB-lite"/>
    </source>
</evidence>
<dbReference type="Proteomes" id="UP000646749">
    <property type="component" value="Unassembled WGS sequence"/>
</dbReference>
<gene>
    <name evidence="2" type="ORF">Pen02_70770</name>
</gene>
<evidence type="ECO:0000313" key="2">
    <source>
        <dbReference type="EMBL" id="GIG92141.1"/>
    </source>
</evidence>
<feature type="compositionally biased region" description="Gly residues" evidence="1">
    <location>
        <begin position="1"/>
        <end position="17"/>
    </location>
</feature>